<accession>A0ABN9B3P6</accession>
<evidence type="ECO:0000313" key="1">
    <source>
        <dbReference type="EMBL" id="CAI9542278.1"/>
    </source>
</evidence>
<name>A0ABN9B3P6_9NEOB</name>
<proteinExistence type="predicted"/>
<reference evidence="1" key="1">
    <citation type="submission" date="2023-05" db="EMBL/GenBank/DDBJ databases">
        <authorList>
            <person name="Stuckert A."/>
        </authorList>
    </citation>
    <scope>NUCLEOTIDE SEQUENCE</scope>
</reference>
<dbReference type="Proteomes" id="UP001162483">
    <property type="component" value="Unassembled WGS sequence"/>
</dbReference>
<gene>
    <name evidence="1" type="ORF">SPARVUS_LOCUS2062919</name>
</gene>
<organism evidence="1 2">
    <name type="scientific">Staurois parvus</name>
    <dbReference type="NCBI Taxonomy" id="386267"/>
    <lineage>
        <taxon>Eukaryota</taxon>
        <taxon>Metazoa</taxon>
        <taxon>Chordata</taxon>
        <taxon>Craniata</taxon>
        <taxon>Vertebrata</taxon>
        <taxon>Euteleostomi</taxon>
        <taxon>Amphibia</taxon>
        <taxon>Batrachia</taxon>
        <taxon>Anura</taxon>
        <taxon>Neobatrachia</taxon>
        <taxon>Ranoidea</taxon>
        <taxon>Ranidae</taxon>
        <taxon>Staurois</taxon>
    </lineage>
</organism>
<sequence>MQNLKVWCTRSILVPGKHFACIFHDEKRLRTASGNGRVKNNFQTQTFINAVCHVYKHLAFETLIKSTPERKFGVLKKLL</sequence>
<protein>
    <submittedName>
        <fullName evidence="1">Uncharacterized protein</fullName>
    </submittedName>
</protein>
<keyword evidence="2" id="KW-1185">Reference proteome</keyword>
<comment type="caution">
    <text evidence="1">The sequence shown here is derived from an EMBL/GenBank/DDBJ whole genome shotgun (WGS) entry which is preliminary data.</text>
</comment>
<dbReference type="EMBL" id="CATNWA010002174">
    <property type="protein sequence ID" value="CAI9542278.1"/>
    <property type="molecule type" value="Genomic_DNA"/>
</dbReference>
<evidence type="ECO:0000313" key="2">
    <source>
        <dbReference type="Proteomes" id="UP001162483"/>
    </source>
</evidence>